<proteinExistence type="predicted"/>
<dbReference type="Proteomes" id="UP000320475">
    <property type="component" value="Unassembled WGS sequence"/>
</dbReference>
<organism evidence="2 3">
    <name type="scientific">Synchytrium endobioticum</name>
    <dbReference type="NCBI Taxonomy" id="286115"/>
    <lineage>
        <taxon>Eukaryota</taxon>
        <taxon>Fungi</taxon>
        <taxon>Fungi incertae sedis</taxon>
        <taxon>Chytridiomycota</taxon>
        <taxon>Chytridiomycota incertae sedis</taxon>
        <taxon>Chytridiomycetes</taxon>
        <taxon>Synchytriales</taxon>
        <taxon>Synchytriaceae</taxon>
        <taxon>Synchytrium</taxon>
    </lineage>
</organism>
<gene>
    <name evidence="2" type="ORF">SeLEV6574_g06112</name>
</gene>
<feature type="region of interest" description="Disordered" evidence="1">
    <location>
        <begin position="326"/>
        <end position="345"/>
    </location>
</feature>
<feature type="region of interest" description="Disordered" evidence="1">
    <location>
        <begin position="538"/>
        <end position="569"/>
    </location>
</feature>
<feature type="compositionally biased region" description="Basic and acidic residues" evidence="1">
    <location>
        <begin position="226"/>
        <end position="269"/>
    </location>
</feature>
<sequence length="1116" mass="121064">MPREQYERSDSREYRDIPRRYDEYERDDGRNTISSKHGPYNDSPSRSLALSTIKPLGGPSISAKVTPVSSPIGRRGSREELTMSNNPSNHHNSGHSHHNSPTSLGLKELGKNGEADMKASSLTFINPSRPKSRGEELPAPAGLTAVRRGSGPSSVKEEVDLLSRSRHPQPAIRDVSEDELYGASRGHSSHKAILLPKSATNRVHPINEDFESHERLQQSSSQHYESSSKLHGTDSHHRVRGAEQVHHGSTHEHTERRRSREDVRDEGKIRSIWPLRQPTEGHETRDLHGDAHGCPVISNPSKNHQGEEFDNGRLLFPPNRLECLLESSDSLDDGPVNDRPSPRDMCNSAKLAKVVVGELNDSDSRLLSKKLRTRPAQLADLSGNHVINADDPRSPSAARTPAPLPAPASSKHQTLDDDQDEEAMQLPRRKLSREKTDSRLLSKKLGSKPSPLADLSDSHAVNAEDPRSPSAARTPAPPPASASSKHLTLDDDQEEEAMQIPRGKVFRKTSLSKSRQVSSNDDFDEKVKRANISAASTRVSRAVKAAHKNSSAREGRRANKKGTSNVTQAPHEALSKLTVLAAKIFDTPASAIGTLGDDGKVRWSNIFGLDAYLGDVSQDGIIEERAETSILNWVLEDEDQEGCVSECDGSRNSYLKGYRLIKKGVGFVAGAVIQHGLSALVVFGPARDVFADEEKGLLLNMAQAASYHVDAMLSSAASKNSLTKADILIQILMADHGKVINSETSTEILNSVATFVRDGMSGCTAAILLKIKVDAEGTGTIVYASAGKTALRRGDERFNDLANKVIASHADGPLFIASHDKKTQNQMDKFIGKGTTRSLSTLIVGDGKPLAILTCCYLGRGGEDATKEELNLISNISKALSPLLLKVEAAEAVETVHKELGYIENAINAHNELFSYHLTPTVIVVYPTLPSIGREDGEGPTAAESVGVLCDFWNACEALAKKHSLKKIIRGGNTFVAIADVHGSGTSHDVAGFGLELISTVDDSNSDARVHVGVHTQPLPKDTTDMDTIWASFVSVAFQVASSIEDELLASDVFYNREKHHIYFKPGPTVFTRNHGILSTHIISGRANVASRQGPLSPTFPNGQKAKTSKGGCRVM</sequence>
<dbReference type="EMBL" id="QEAM01000323">
    <property type="protein sequence ID" value="TPX41403.1"/>
    <property type="molecule type" value="Genomic_DNA"/>
</dbReference>
<dbReference type="AlphaFoldDB" id="A0A507CQJ0"/>
<feature type="region of interest" description="Disordered" evidence="1">
    <location>
        <begin position="1"/>
        <end position="313"/>
    </location>
</feature>
<feature type="region of interest" description="Disordered" evidence="1">
    <location>
        <begin position="1093"/>
        <end position="1116"/>
    </location>
</feature>
<name>A0A507CQJ0_9FUNG</name>
<comment type="caution">
    <text evidence="2">The sequence shown here is derived from an EMBL/GenBank/DDBJ whole genome shotgun (WGS) entry which is preliminary data.</text>
</comment>
<feature type="compositionally biased region" description="Basic and acidic residues" evidence="1">
    <location>
        <begin position="205"/>
        <end position="216"/>
    </location>
</feature>
<feature type="compositionally biased region" description="Polar residues" evidence="1">
    <location>
        <begin position="509"/>
        <end position="520"/>
    </location>
</feature>
<feature type="compositionally biased region" description="Basic and acidic residues" evidence="1">
    <location>
        <begin position="1"/>
        <end position="30"/>
    </location>
</feature>
<evidence type="ECO:0000256" key="1">
    <source>
        <dbReference type="SAM" id="MobiDB-lite"/>
    </source>
</evidence>
<feature type="compositionally biased region" description="Polar residues" evidence="1">
    <location>
        <begin position="1093"/>
        <end position="1106"/>
    </location>
</feature>
<feature type="region of interest" description="Disordered" evidence="1">
    <location>
        <begin position="382"/>
        <end position="523"/>
    </location>
</feature>
<dbReference type="OrthoDB" id="10536734at2759"/>
<accession>A0A507CQJ0</accession>
<feature type="compositionally biased region" description="Basic and acidic residues" evidence="1">
    <location>
        <begin position="108"/>
        <end position="117"/>
    </location>
</feature>
<feature type="compositionally biased region" description="Basic and acidic residues" evidence="1">
    <location>
        <begin position="279"/>
        <end position="291"/>
    </location>
</feature>
<evidence type="ECO:0000313" key="3">
    <source>
        <dbReference type="Proteomes" id="UP000320475"/>
    </source>
</evidence>
<protein>
    <submittedName>
        <fullName evidence="2">Uncharacterized protein</fullName>
    </submittedName>
</protein>
<evidence type="ECO:0000313" key="2">
    <source>
        <dbReference type="EMBL" id="TPX41403.1"/>
    </source>
</evidence>
<reference evidence="2 3" key="1">
    <citation type="journal article" date="2019" name="Sci. Rep.">
        <title>Comparative genomics of chytrid fungi reveal insights into the obligate biotrophic and pathogenic lifestyle of Synchytrium endobioticum.</title>
        <authorList>
            <person name="van de Vossenberg B.T.L.H."/>
            <person name="Warris S."/>
            <person name="Nguyen H.D.T."/>
            <person name="van Gent-Pelzer M.P.E."/>
            <person name="Joly D.L."/>
            <person name="van de Geest H.C."/>
            <person name="Bonants P.J.M."/>
            <person name="Smith D.S."/>
            <person name="Levesque C.A."/>
            <person name="van der Lee T.A.J."/>
        </authorList>
    </citation>
    <scope>NUCLEOTIDE SEQUENCE [LARGE SCALE GENOMIC DNA]</scope>
    <source>
        <strain evidence="2 3">LEV6574</strain>
    </source>
</reference>